<proteinExistence type="predicted"/>
<organism evidence="3 4">
    <name type="scientific">Blastopirellula marina DSM 3645</name>
    <dbReference type="NCBI Taxonomy" id="314230"/>
    <lineage>
        <taxon>Bacteria</taxon>
        <taxon>Pseudomonadati</taxon>
        <taxon>Planctomycetota</taxon>
        <taxon>Planctomycetia</taxon>
        <taxon>Pirellulales</taxon>
        <taxon>Pirellulaceae</taxon>
        <taxon>Blastopirellula</taxon>
    </lineage>
</organism>
<sequence>MEFRRNATRDDRRRRAILDDRNAAGRDADASGEDATNGKRARRYSSQALLERRVRIVDLIPLHWSSVGAYYLLGVVLIGLLAALHYYASAKASFADLTTVNSLGGWLAVVAFWTATQTALVIYRIRRHRLDDYRGRYHVWLWAVAVLGIAGIDLLVDFRNPLGQLIEQASGRQFAELEHGWALLVATTFYGLAFARIVWEIRASRGAMAVALLSIATLGTFVAAQANLILWPQQIDAALSTCVLYLSGMWLMSMMLMQYARFVWMDAIGMIAVRAVAETTEAVEKAPAKTARRRPTIVKKEGAEEQETAAEADSESGWFSWGAKKSKPASEEETEKTPAPKRTAKPAAKTAAKESEEEAPAEKKRGWFGFGGKRQAEAETPTQGVKEVAKPATPKPSVAKKVVETNEAESPKRGWFGFGAKKEAADDVAAEKQKPVKPVAKSTPKPAEKAPVKEEPAADEKKRGWFGFGGKAKSEAEQPVEKKQAASPLASSARRAMLKQQQAETAAPAETLKMEPLTLGGGSDDNSNDDEIAMLEAKPDHLLSKAERRRLKKLKRRGVAA</sequence>
<feature type="transmembrane region" description="Helical" evidence="2">
    <location>
        <begin position="69"/>
        <end position="88"/>
    </location>
</feature>
<feature type="transmembrane region" description="Helical" evidence="2">
    <location>
        <begin position="206"/>
        <end position="231"/>
    </location>
</feature>
<feature type="compositionally biased region" description="Basic and acidic residues" evidence="1">
    <location>
        <begin position="537"/>
        <end position="546"/>
    </location>
</feature>
<dbReference type="RefSeq" id="WP_002650572.1">
    <property type="nucleotide sequence ID" value="NZ_CH672376.1"/>
</dbReference>
<keyword evidence="2" id="KW-0472">Membrane</keyword>
<feature type="compositionally biased region" description="Basic residues" evidence="1">
    <location>
        <begin position="547"/>
        <end position="561"/>
    </location>
</feature>
<dbReference type="Proteomes" id="UP000004358">
    <property type="component" value="Unassembled WGS sequence"/>
</dbReference>
<feature type="transmembrane region" description="Helical" evidence="2">
    <location>
        <begin position="103"/>
        <end position="125"/>
    </location>
</feature>
<reference evidence="3 4" key="1">
    <citation type="submission" date="2006-02" db="EMBL/GenBank/DDBJ databases">
        <authorList>
            <person name="Amann R."/>
            <person name="Ferriera S."/>
            <person name="Johnson J."/>
            <person name="Kravitz S."/>
            <person name="Halpern A."/>
            <person name="Remington K."/>
            <person name="Beeson K."/>
            <person name="Tran B."/>
            <person name="Rogers Y.-H."/>
            <person name="Friedman R."/>
            <person name="Venter J.C."/>
        </authorList>
    </citation>
    <scope>NUCLEOTIDE SEQUENCE [LARGE SCALE GENOMIC DNA]</scope>
    <source>
        <strain evidence="3 4">DSM 3645</strain>
    </source>
</reference>
<evidence type="ECO:0000256" key="1">
    <source>
        <dbReference type="SAM" id="MobiDB-lite"/>
    </source>
</evidence>
<feature type="transmembrane region" description="Helical" evidence="2">
    <location>
        <begin position="137"/>
        <end position="156"/>
    </location>
</feature>
<feature type="region of interest" description="Disordered" evidence="1">
    <location>
        <begin position="283"/>
        <end position="561"/>
    </location>
</feature>
<dbReference type="EMBL" id="AANZ01000038">
    <property type="protein sequence ID" value="EAQ77242.1"/>
    <property type="molecule type" value="Genomic_DNA"/>
</dbReference>
<evidence type="ECO:0000313" key="3">
    <source>
        <dbReference type="EMBL" id="EAQ77242.1"/>
    </source>
</evidence>
<keyword evidence="2" id="KW-0812">Transmembrane</keyword>
<dbReference type="HOGENOM" id="CLU_485453_0_0_0"/>
<protein>
    <submittedName>
        <fullName evidence="3">Uncharacterized protein</fullName>
    </submittedName>
</protein>
<feature type="transmembrane region" description="Helical" evidence="2">
    <location>
        <begin position="180"/>
        <end position="199"/>
    </location>
</feature>
<gene>
    <name evidence="3" type="ORF">DSM3645_13370</name>
</gene>
<evidence type="ECO:0000313" key="4">
    <source>
        <dbReference type="Proteomes" id="UP000004358"/>
    </source>
</evidence>
<feature type="compositionally biased region" description="Basic and acidic residues" evidence="1">
    <location>
        <begin position="420"/>
        <end position="434"/>
    </location>
</feature>
<name>A4A1V2_9BACT</name>
<dbReference type="eggNOG" id="COG0810">
    <property type="taxonomic scope" value="Bacteria"/>
</dbReference>
<feature type="compositionally biased region" description="Low complexity" evidence="1">
    <location>
        <begin position="485"/>
        <end position="511"/>
    </location>
</feature>
<feature type="compositionally biased region" description="Basic and acidic residues" evidence="1">
    <location>
        <begin position="446"/>
        <end position="463"/>
    </location>
</feature>
<feature type="transmembrane region" description="Helical" evidence="2">
    <location>
        <begin position="237"/>
        <end position="257"/>
    </location>
</feature>
<feature type="compositionally biased region" description="Acidic residues" evidence="1">
    <location>
        <begin position="304"/>
        <end position="314"/>
    </location>
</feature>
<dbReference type="OrthoDB" id="246483at2"/>
<accession>A4A1V2</accession>
<feature type="compositionally biased region" description="Basic and acidic residues" evidence="1">
    <location>
        <begin position="472"/>
        <end position="484"/>
    </location>
</feature>
<evidence type="ECO:0000256" key="2">
    <source>
        <dbReference type="SAM" id="Phobius"/>
    </source>
</evidence>
<feature type="compositionally biased region" description="Basic and acidic residues" evidence="1">
    <location>
        <begin position="401"/>
        <end position="412"/>
    </location>
</feature>
<comment type="caution">
    <text evidence="3">The sequence shown here is derived from an EMBL/GenBank/DDBJ whole genome shotgun (WGS) entry which is preliminary data.</text>
</comment>
<keyword evidence="2" id="KW-1133">Transmembrane helix</keyword>
<dbReference type="AlphaFoldDB" id="A4A1V2"/>